<evidence type="ECO:0000313" key="1">
    <source>
        <dbReference type="EMBL" id="KAJ0009921.1"/>
    </source>
</evidence>
<sequence length="120" mass="13761">MNFAETKEELLLTACIDKHEQSSAIWYLDSGCNNHMSGNKVLFFDLDKTFRENMKLENNFSISVLGKGKIKIMMNNSMMTITSVLYVLELKSNLISLGQLQEKGFDIIIQKGCYQIYHPN</sequence>
<protein>
    <submittedName>
        <fullName evidence="1">Uncharacterized protein</fullName>
    </submittedName>
</protein>
<accession>A0ACC0X4Y0</accession>
<name>A0ACC0X4Y0_9ROSI</name>
<dbReference type="EMBL" id="CM047749">
    <property type="protein sequence ID" value="KAJ0009921.1"/>
    <property type="molecule type" value="Genomic_DNA"/>
</dbReference>
<organism evidence="1 2">
    <name type="scientific">Pistacia integerrima</name>
    <dbReference type="NCBI Taxonomy" id="434235"/>
    <lineage>
        <taxon>Eukaryota</taxon>
        <taxon>Viridiplantae</taxon>
        <taxon>Streptophyta</taxon>
        <taxon>Embryophyta</taxon>
        <taxon>Tracheophyta</taxon>
        <taxon>Spermatophyta</taxon>
        <taxon>Magnoliopsida</taxon>
        <taxon>eudicotyledons</taxon>
        <taxon>Gunneridae</taxon>
        <taxon>Pentapetalae</taxon>
        <taxon>rosids</taxon>
        <taxon>malvids</taxon>
        <taxon>Sapindales</taxon>
        <taxon>Anacardiaceae</taxon>
        <taxon>Pistacia</taxon>
    </lineage>
</organism>
<proteinExistence type="predicted"/>
<keyword evidence="2" id="KW-1185">Reference proteome</keyword>
<comment type="caution">
    <text evidence="1">The sequence shown here is derived from an EMBL/GenBank/DDBJ whole genome shotgun (WGS) entry which is preliminary data.</text>
</comment>
<dbReference type="Proteomes" id="UP001163603">
    <property type="component" value="Chromosome 14"/>
</dbReference>
<reference evidence="2" key="1">
    <citation type="journal article" date="2023" name="G3 (Bethesda)">
        <title>Genome assembly and association tests identify interacting loci associated with vigor, precocity, and sex in interspecific pistachio rootstocks.</title>
        <authorList>
            <person name="Palmer W."/>
            <person name="Jacygrad E."/>
            <person name="Sagayaradj S."/>
            <person name="Cavanaugh K."/>
            <person name="Han R."/>
            <person name="Bertier L."/>
            <person name="Beede B."/>
            <person name="Kafkas S."/>
            <person name="Golino D."/>
            <person name="Preece J."/>
            <person name="Michelmore R."/>
        </authorList>
    </citation>
    <scope>NUCLEOTIDE SEQUENCE [LARGE SCALE GENOMIC DNA]</scope>
</reference>
<evidence type="ECO:0000313" key="2">
    <source>
        <dbReference type="Proteomes" id="UP001163603"/>
    </source>
</evidence>
<gene>
    <name evidence="1" type="ORF">Pint_33443</name>
</gene>